<evidence type="ECO:0000313" key="3">
    <source>
        <dbReference type="Proteomes" id="UP001177003"/>
    </source>
</evidence>
<sequence>MFFARPLPPPQPRPRWEPELPWPDGATTSAVIAPRPLPLPLPPPLPWPRPRLTLGINGICGTSPGFLILIILARLEEHRDMLDNQILDLDEVAFAREGIEVAQYSVSVMKSAKMELEGMMKNLHDGMKDLMDAQYEILESLSRSFIPDSIIPRSAVEAALKMGCG</sequence>
<organism evidence="2 3">
    <name type="scientific">Lactuca saligna</name>
    <name type="common">Willowleaf lettuce</name>
    <dbReference type="NCBI Taxonomy" id="75948"/>
    <lineage>
        <taxon>Eukaryota</taxon>
        <taxon>Viridiplantae</taxon>
        <taxon>Streptophyta</taxon>
        <taxon>Embryophyta</taxon>
        <taxon>Tracheophyta</taxon>
        <taxon>Spermatophyta</taxon>
        <taxon>Magnoliopsida</taxon>
        <taxon>eudicotyledons</taxon>
        <taxon>Gunneridae</taxon>
        <taxon>Pentapetalae</taxon>
        <taxon>asterids</taxon>
        <taxon>campanulids</taxon>
        <taxon>Asterales</taxon>
        <taxon>Asteraceae</taxon>
        <taxon>Cichorioideae</taxon>
        <taxon>Cichorieae</taxon>
        <taxon>Lactucinae</taxon>
        <taxon>Lactuca</taxon>
    </lineage>
</organism>
<keyword evidence="3" id="KW-1185">Reference proteome</keyword>
<dbReference type="AlphaFoldDB" id="A0AA36E949"/>
<evidence type="ECO:0000256" key="1">
    <source>
        <dbReference type="SAM" id="MobiDB-lite"/>
    </source>
</evidence>
<gene>
    <name evidence="2" type="ORF">LSALG_LOCUS27071</name>
</gene>
<proteinExistence type="predicted"/>
<feature type="compositionally biased region" description="Pro residues" evidence="1">
    <location>
        <begin position="1"/>
        <end position="13"/>
    </location>
</feature>
<reference evidence="2" key="1">
    <citation type="submission" date="2023-04" db="EMBL/GenBank/DDBJ databases">
        <authorList>
            <person name="Vijverberg K."/>
            <person name="Xiong W."/>
            <person name="Schranz E."/>
        </authorList>
    </citation>
    <scope>NUCLEOTIDE SEQUENCE</scope>
</reference>
<dbReference type="EMBL" id="OX465081">
    <property type="protein sequence ID" value="CAI9287726.1"/>
    <property type="molecule type" value="Genomic_DNA"/>
</dbReference>
<feature type="region of interest" description="Disordered" evidence="1">
    <location>
        <begin position="1"/>
        <end position="21"/>
    </location>
</feature>
<dbReference type="Proteomes" id="UP001177003">
    <property type="component" value="Chromosome 5"/>
</dbReference>
<accession>A0AA36E949</accession>
<evidence type="ECO:0000313" key="2">
    <source>
        <dbReference type="EMBL" id="CAI9287726.1"/>
    </source>
</evidence>
<protein>
    <submittedName>
        <fullName evidence="2">Uncharacterized protein</fullName>
    </submittedName>
</protein>
<name>A0AA36E949_LACSI</name>